<dbReference type="PANTHER" id="PTHR11214:SF314">
    <property type="entry name" value="HEXOSYLTRANSFERASE"/>
    <property type="match status" value="1"/>
</dbReference>
<evidence type="ECO:0000256" key="10">
    <source>
        <dbReference type="ARBA" id="ARBA00023180"/>
    </source>
</evidence>
<evidence type="ECO:0000256" key="1">
    <source>
        <dbReference type="ARBA" id="ARBA00004323"/>
    </source>
</evidence>
<comment type="similarity">
    <text evidence="2 11">Belongs to the glycosyltransferase 31 family.</text>
</comment>
<keyword evidence="4" id="KW-0808">Transferase</keyword>
<dbReference type="Proteomes" id="UP001186944">
    <property type="component" value="Unassembled WGS sequence"/>
</dbReference>
<protein>
    <recommendedName>
        <fullName evidence="11">Hexosyltransferase</fullName>
        <ecNumber evidence="11">2.4.1.-</ecNumber>
    </recommendedName>
</protein>
<comment type="caution">
    <text evidence="12">The sequence shown here is derived from an EMBL/GenBank/DDBJ whole genome shotgun (WGS) entry which is preliminary data.</text>
</comment>
<keyword evidence="5" id="KW-0812">Transmembrane</keyword>
<keyword evidence="7" id="KW-1133">Transmembrane helix</keyword>
<evidence type="ECO:0000256" key="3">
    <source>
        <dbReference type="ARBA" id="ARBA00022676"/>
    </source>
</evidence>
<dbReference type="GO" id="GO:0006493">
    <property type="term" value="P:protein O-linked glycosylation"/>
    <property type="evidence" value="ECO:0007669"/>
    <property type="project" value="TreeGrafter"/>
</dbReference>
<dbReference type="Pfam" id="PF01762">
    <property type="entry name" value="Galactosyl_T"/>
    <property type="match status" value="1"/>
</dbReference>
<keyword evidence="3 11" id="KW-0328">Glycosyltransferase</keyword>
<evidence type="ECO:0000256" key="9">
    <source>
        <dbReference type="ARBA" id="ARBA00023136"/>
    </source>
</evidence>
<dbReference type="EMBL" id="VSWD01000005">
    <property type="protein sequence ID" value="KAK3101535.1"/>
    <property type="molecule type" value="Genomic_DNA"/>
</dbReference>
<accession>A0AA89BYN3</accession>
<organism evidence="12 13">
    <name type="scientific">Pinctada imbricata</name>
    <name type="common">Atlantic pearl-oyster</name>
    <name type="synonym">Pinctada martensii</name>
    <dbReference type="NCBI Taxonomy" id="66713"/>
    <lineage>
        <taxon>Eukaryota</taxon>
        <taxon>Metazoa</taxon>
        <taxon>Spiralia</taxon>
        <taxon>Lophotrochozoa</taxon>
        <taxon>Mollusca</taxon>
        <taxon>Bivalvia</taxon>
        <taxon>Autobranchia</taxon>
        <taxon>Pteriomorphia</taxon>
        <taxon>Pterioida</taxon>
        <taxon>Pterioidea</taxon>
        <taxon>Pteriidae</taxon>
        <taxon>Pinctada</taxon>
    </lineage>
</organism>
<keyword evidence="10" id="KW-0325">Glycoprotein</keyword>
<dbReference type="FunFam" id="3.90.550.50:FF:000001">
    <property type="entry name" value="Hexosyltransferase"/>
    <property type="match status" value="1"/>
</dbReference>
<name>A0AA89BYN3_PINIB</name>
<evidence type="ECO:0000256" key="11">
    <source>
        <dbReference type="RuleBase" id="RU363063"/>
    </source>
</evidence>
<dbReference type="EC" id="2.4.1.-" evidence="11"/>
<gene>
    <name evidence="12" type="ORF">FSP39_004283</name>
</gene>
<keyword evidence="9" id="KW-0472">Membrane</keyword>
<evidence type="ECO:0000313" key="12">
    <source>
        <dbReference type="EMBL" id="KAK3101535.1"/>
    </source>
</evidence>
<evidence type="ECO:0000256" key="2">
    <source>
        <dbReference type="ARBA" id="ARBA00008661"/>
    </source>
</evidence>
<reference evidence="12" key="1">
    <citation type="submission" date="2019-08" db="EMBL/GenBank/DDBJ databases">
        <title>The improved chromosome-level genome for the pearl oyster Pinctada fucata martensii using PacBio sequencing and Hi-C.</title>
        <authorList>
            <person name="Zheng Z."/>
        </authorList>
    </citation>
    <scope>NUCLEOTIDE SEQUENCE</scope>
    <source>
        <strain evidence="12">ZZ-2019</strain>
        <tissue evidence="12">Adductor muscle</tissue>
    </source>
</reference>
<comment type="subcellular location">
    <subcellularLocation>
        <location evidence="1 11">Golgi apparatus membrane</location>
        <topology evidence="1 11">Single-pass type II membrane protein</topology>
    </subcellularLocation>
</comment>
<dbReference type="PANTHER" id="PTHR11214">
    <property type="entry name" value="BETA-1,3-N-ACETYLGLUCOSAMINYLTRANSFERASE"/>
    <property type="match status" value="1"/>
</dbReference>
<evidence type="ECO:0000313" key="13">
    <source>
        <dbReference type="Proteomes" id="UP001186944"/>
    </source>
</evidence>
<dbReference type="GO" id="GO:0000139">
    <property type="term" value="C:Golgi membrane"/>
    <property type="evidence" value="ECO:0007669"/>
    <property type="project" value="UniProtKB-SubCell"/>
</dbReference>
<evidence type="ECO:0000256" key="4">
    <source>
        <dbReference type="ARBA" id="ARBA00022679"/>
    </source>
</evidence>
<evidence type="ECO:0000256" key="6">
    <source>
        <dbReference type="ARBA" id="ARBA00022968"/>
    </source>
</evidence>
<evidence type="ECO:0000256" key="5">
    <source>
        <dbReference type="ARBA" id="ARBA00022692"/>
    </source>
</evidence>
<keyword evidence="6" id="KW-0735">Signal-anchor</keyword>
<sequence>MHRQEHRTDNNKELLSYDTSSFIINEVEVCGPPRKSAMPVLLVGVYSSAGQVLERDFIRRNWSAVVRTNHKIRVLFFMGVPPEEKDMEIIRNESMHYHDIIVRNFLDTYRNLTLKSFAFFQWSQRYCKGARYLLKIDCDMQIDLLRLLSVLETGRVADTYQCGKVFFESHPFRNKQHKWYVPPSLYSKKLFPPYCYGPAYVVSRRIASKIAKQPIPKDPFPVDDVYMSGLLREKLHEKLSHDFLFFHHHYAKTQTKIVKGKYTKYIMTVHVLYEMKH</sequence>
<keyword evidence="8 11" id="KW-0333">Golgi apparatus</keyword>
<dbReference type="InterPro" id="IPR002659">
    <property type="entry name" value="Glyco_trans_31"/>
</dbReference>
<dbReference type="AlphaFoldDB" id="A0AA89BYN3"/>
<evidence type="ECO:0000256" key="8">
    <source>
        <dbReference type="ARBA" id="ARBA00023034"/>
    </source>
</evidence>
<dbReference type="Gene3D" id="3.90.550.50">
    <property type="match status" value="1"/>
</dbReference>
<proteinExistence type="inferred from homology"/>
<keyword evidence="13" id="KW-1185">Reference proteome</keyword>
<dbReference type="GO" id="GO:0016758">
    <property type="term" value="F:hexosyltransferase activity"/>
    <property type="evidence" value="ECO:0007669"/>
    <property type="project" value="InterPro"/>
</dbReference>
<evidence type="ECO:0000256" key="7">
    <source>
        <dbReference type="ARBA" id="ARBA00022989"/>
    </source>
</evidence>